<protein>
    <submittedName>
        <fullName evidence="2">Uncharacterized protein</fullName>
    </submittedName>
</protein>
<evidence type="ECO:0000313" key="2">
    <source>
        <dbReference type="EMBL" id="KAF2018620.1"/>
    </source>
</evidence>
<gene>
    <name evidence="2" type="ORF">BU24DRAFT_418140</name>
</gene>
<evidence type="ECO:0000313" key="3">
    <source>
        <dbReference type="Proteomes" id="UP000799778"/>
    </source>
</evidence>
<reference evidence="2" key="1">
    <citation type="journal article" date="2020" name="Stud. Mycol.">
        <title>101 Dothideomycetes genomes: a test case for predicting lifestyles and emergence of pathogens.</title>
        <authorList>
            <person name="Haridas S."/>
            <person name="Albert R."/>
            <person name="Binder M."/>
            <person name="Bloem J."/>
            <person name="Labutti K."/>
            <person name="Salamov A."/>
            <person name="Andreopoulos B."/>
            <person name="Baker S."/>
            <person name="Barry K."/>
            <person name="Bills G."/>
            <person name="Bluhm B."/>
            <person name="Cannon C."/>
            <person name="Castanera R."/>
            <person name="Culley D."/>
            <person name="Daum C."/>
            <person name="Ezra D."/>
            <person name="Gonzalez J."/>
            <person name="Henrissat B."/>
            <person name="Kuo A."/>
            <person name="Liang C."/>
            <person name="Lipzen A."/>
            <person name="Lutzoni F."/>
            <person name="Magnuson J."/>
            <person name="Mondo S."/>
            <person name="Nolan M."/>
            <person name="Ohm R."/>
            <person name="Pangilinan J."/>
            <person name="Park H.-J."/>
            <person name="Ramirez L."/>
            <person name="Alfaro M."/>
            <person name="Sun H."/>
            <person name="Tritt A."/>
            <person name="Yoshinaga Y."/>
            <person name="Zwiers L.-H."/>
            <person name="Turgeon B."/>
            <person name="Goodwin S."/>
            <person name="Spatafora J."/>
            <person name="Crous P."/>
            <person name="Grigoriev I."/>
        </authorList>
    </citation>
    <scope>NUCLEOTIDE SEQUENCE</scope>
    <source>
        <strain evidence="2">CBS 175.79</strain>
    </source>
</reference>
<dbReference type="RefSeq" id="XP_033386959.1">
    <property type="nucleotide sequence ID" value="XM_033526911.1"/>
</dbReference>
<sequence length="80" mass="8938">MTRREVEICLLIVQPSHRPQIMDPSHSDASFEPSQWTNGHPGPLVLCLSLACILSAIAWPIYLPPKLIPKLCRLSPARLL</sequence>
<dbReference type="Proteomes" id="UP000799778">
    <property type="component" value="Unassembled WGS sequence"/>
</dbReference>
<keyword evidence="3" id="KW-1185">Reference proteome</keyword>
<accession>A0A6A5Y1D0</accession>
<evidence type="ECO:0000256" key="1">
    <source>
        <dbReference type="SAM" id="Phobius"/>
    </source>
</evidence>
<keyword evidence="1" id="KW-0812">Transmembrane</keyword>
<feature type="transmembrane region" description="Helical" evidence="1">
    <location>
        <begin position="43"/>
        <end position="63"/>
    </location>
</feature>
<organism evidence="2 3">
    <name type="scientific">Aaosphaeria arxii CBS 175.79</name>
    <dbReference type="NCBI Taxonomy" id="1450172"/>
    <lineage>
        <taxon>Eukaryota</taxon>
        <taxon>Fungi</taxon>
        <taxon>Dikarya</taxon>
        <taxon>Ascomycota</taxon>
        <taxon>Pezizomycotina</taxon>
        <taxon>Dothideomycetes</taxon>
        <taxon>Pleosporomycetidae</taxon>
        <taxon>Pleosporales</taxon>
        <taxon>Pleosporales incertae sedis</taxon>
        <taxon>Aaosphaeria</taxon>
    </lineage>
</organism>
<dbReference type="EMBL" id="ML978067">
    <property type="protein sequence ID" value="KAF2018620.1"/>
    <property type="molecule type" value="Genomic_DNA"/>
</dbReference>
<feature type="non-terminal residue" evidence="2">
    <location>
        <position position="80"/>
    </location>
</feature>
<keyword evidence="1" id="KW-0472">Membrane</keyword>
<dbReference type="AlphaFoldDB" id="A0A6A5Y1D0"/>
<dbReference type="GeneID" id="54284308"/>
<keyword evidence="1" id="KW-1133">Transmembrane helix</keyword>
<name>A0A6A5Y1D0_9PLEO</name>
<proteinExistence type="predicted"/>